<keyword evidence="2" id="KW-0460">Magnesium</keyword>
<accession>A0A8T0CZ19</accession>
<reference evidence="3 4" key="1">
    <citation type="submission" date="2019-07" db="EMBL/GenBank/DDBJ databases">
        <title>Annotation for the trematode Paragonimus westermani.</title>
        <authorList>
            <person name="Choi Y.-J."/>
        </authorList>
    </citation>
    <scope>NUCLEOTIDE SEQUENCE [LARGE SCALE GENOMIC DNA]</scope>
    <source>
        <strain evidence="3">180907_Pwestermani</strain>
    </source>
</reference>
<sequence>MTHLGSSSVAHFLETLVLCSEKAATIARLIRTHSLFNSLIQRKCAREANARFDIDLKTLADVLIQEGIRYDLEKAFPSLGSSVHGEENNSFQNSFGEVISLNITDPVIQLTNTLEDILTGDRALARLLSQVVLRPLDSFRTHTAVQSAISDTCTTSLNDVRLDLSLCGIWVDPIDATAEYAEGVHVRSSDSFILTDPIGQQHSLTPCILRHIPGTLANVTVLIGVFDRISGIPFLGVINQPFYRPADSECLETDTSAQSGRLFWGFRLLDSTSPTASLCQIPVSSTSVYRQVSFDCPLEEVRSDVLLRVACSYPEVHRLERIFQSWSPNSSASPTVVLLSSPGAGFKLMCLCRAEIDVYLLLSPSTYFWDTCAPQAILRSLSPEGGGLIRLSAAVAAVRQMLTDSHSESSGLISSISSRLTEFQVVYTPKQPNRDLTEYRHSDGLLAYRNGQLACRLLLFLAIALPSA</sequence>
<dbReference type="GO" id="GO:0004441">
    <property type="term" value="F:inositol-1,4-bisphosphate 1-phosphatase activity"/>
    <property type="evidence" value="ECO:0007669"/>
    <property type="project" value="TreeGrafter"/>
</dbReference>
<dbReference type="InterPro" id="IPR044897">
    <property type="entry name" value="INPP1_dom_1"/>
</dbReference>
<dbReference type="OrthoDB" id="9977309at2759"/>
<feature type="binding site" evidence="2">
    <location>
        <position position="370"/>
    </location>
    <ligand>
        <name>Mg(2+)</name>
        <dbReference type="ChEBI" id="CHEBI:18420"/>
        <label>1</label>
        <note>catalytic</note>
    </ligand>
</feature>
<evidence type="ECO:0000313" key="3">
    <source>
        <dbReference type="EMBL" id="KAF8560875.1"/>
    </source>
</evidence>
<organism evidence="3 4">
    <name type="scientific">Paragonimus westermani</name>
    <dbReference type="NCBI Taxonomy" id="34504"/>
    <lineage>
        <taxon>Eukaryota</taxon>
        <taxon>Metazoa</taxon>
        <taxon>Spiralia</taxon>
        <taxon>Lophotrochozoa</taxon>
        <taxon>Platyhelminthes</taxon>
        <taxon>Trematoda</taxon>
        <taxon>Digenea</taxon>
        <taxon>Plagiorchiida</taxon>
        <taxon>Troglotremata</taxon>
        <taxon>Troglotrematidae</taxon>
        <taxon>Paragonimus</taxon>
    </lineage>
</organism>
<comment type="similarity">
    <text evidence="1">Belongs to the inositol monophosphatase superfamily.</text>
</comment>
<dbReference type="SUPFAM" id="SSF56655">
    <property type="entry name" value="Carbohydrate phosphatase"/>
    <property type="match status" value="1"/>
</dbReference>
<evidence type="ECO:0000313" key="4">
    <source>
        <dbReference type="Proteomes" id="UP000699462"/>
    </source>
</evidence>
<feature type="binding site" evidence="2">
    <location>
        <position position="172"/>
    </location>
    <ligand>
        <name>Mg(2+)</name>
        <dbReference type="ChEBI" id="CHEBI:18420"/>
        <label>1</label>
        <note>catalytic</note>
    </ligand>
</feature>
<evidence type="ECO:0000256" key="1">
    <source>
        <dbReference type="ARBA" id="ARBA00009759"/>
    </source>
</evidence>
<evidence type="ECO:0008006" key="5">
    <source>
        <dbReference type="Google" id="ProtNLM"/>
    </source>
</evidence>
<dbReference type="PANTHER" id="PTHR43028">
    <property type="entry name" value="3'(2'),5'-BISPHOSPHATE NUCLEOTIDASE 1"/>
    <property type="match status" value="1"/>
</dbReference>
<dbReference type="InterPro" id="IPR000760">
    <property type="entry name" value="Inositol_monophosphatase-like"/>
</dbReference>
<dbReference type="Gene3D" id="4.10.460.10">
    <property type="entry name" value="Inositol Polyphosphate 1-phosphatase, domain 1"/>
    <property type="match status" value="1"/>
</dbReference>
<keyword evidence="2" id="KW-0479">Metal-binding</keyword>
<dbReference type="PANTHER" id="PTHR43028:SF3">
    <property type="entry name" value="INOSITOL POLYPHOSPHATE 1-PHOSPHATASE"/>
    <property type="match status" value="1"/>
</dbReference>
<gene>
    <name evidence="3" type="ORF">P879_09114</name>
</gene>
<dbReference type="GO" id="GO:0046872">
    <property type="term" value="F:metal ion binding"/>
    <property type="evidence" value="ECO:0007669"/>
    <property type="project" value="UniProtKB-KW"/>
</dbReference>
<dbReference type="Gene3D" id="3.30.540.10">
    <property type="entry name" value="Fructose-1,6-Bisphosphatase, subunit A, domain 1"/>
    <property type="match status" value="1"/>
</dbReference>
<dbReference type="InterPro" id="IPR050725">
    <property type="entry name" value="CysQ/Inositol_MonoPase"/>
</dbReference>
<name>A0A8T0CZ19_9TREM</name>
<dbReference type="EMBL" id="JTDF01022173">
    <property type="protein sequence ID" value="KAF8560875.1"/>
    <property type="molecule type" value="Genomic_DNA"/>
</dbReference>
<feature type="binding site" evidence="2">
    <location>
        <position position="175"/>
    </location>
    <ligand>
        <name>Mg(2+)</name>
        <dbReference type="ChEBI" id="CHEBI:18420"/>
        <label>1</label>
        <note>catalytic</note>
    </ligand>
</feature>
<dbReference type="Gene3D" id="3.40.190.80">
    <property type="match status" value="1"/>
</dbReference>
<dbReference type="Proteomes" id="UP000699462">
    <property type="component" value="Unassembled WGS sequence"/>
</dbReference>
<feature type="binding site" evidence="2">
    <location>
        <position position="86"/>
    </location>
    <ligand>
        <name>Mg(2+)</name>
        <dbReference type="ChEBI" id="CHEBI:18420"/>
        <label>1</label>
        <note>catalytic</note>
    </ligand>
</feature>
<comment type="cofactor">
    <cofactor evidence="2">
        <name>Mg(2+)</name>
        <dbReference type="ChEBI" id="CHEBI:18420"/>
    </cofactor>
</comment>
<dbReference type="Pfam" id="PF00459">
    <property type="entry name" value="Inositol_P"/>
    <property type="match status" value="1"/>
</dbReference>
<dbReference type="AlphaFoldDB" id="A0A8T0CZ19"/>
<protein>
    <recommendedName>
        <fullName evidence="5">Inositol polyphosphate 1-phosphatase</fullName>
    </recommendedName>
</protein>
<feature type="binding site" evidence="2">
    <location>
        <position position="174"/>
    </location>
    <ligand>
        <name>Mg(2+)</name>
        <dbReference type="ChEBI" id="CHEBI:18420"/>
        <label>1</label>
        <note>catalytic</note>
    </ligand>
</feature>
<evidence type="ECO:0000256" key="2">
    <source>
        <dbReference type="PIRSR" id="PIRSR600760-2"/>
    </source>
</evidence>
<keyword evidence="4" id="KW-1185">Reference proteome</keyword>
<proteinExistence type="inferred from homology"/>
<comment type="caution">
    <text evidence="3">The sequence shown here is derived from an EMBL/GenBank/DDBJ whole genome shotgun (WGS) entry which is preliminary data.</text>
</comment>